<proteinExistence type="predicted"/>
<dbReference type="AlphaFoldDB" id="Q5FIE6"/>
<feature type="domain" description="Apea-like HEPN" evidence="1">
    <location>
        <begin position="285"/>
        <end position="381"/>
    </location>
</feature>
<evidence type="ECO:0000259" key="1">
    <source>
        <dbReference type="Pfam" id="PF18739"/>
    </source>
</evidence>
<evidence type="ECO:0000313" key="2">
    <source>
        <dbReference type="EMBL" id="AAV43528.1"/>
    </source>
</evidence>
<name>Q5FIE6_LACAC</name>
<keyword evidence="3" id="KW-1185">Reference proteome</keyword>
<dbReference type="Proteomes" id="UP000006381">
    <property type="component" value="Chromosome"/>
</dbReference>
<reference evidence="2 3" key="1">
    <citation type="journal article" date="2005" name="Proc. Natl. Acad. Sci. U.S.A.">
        <title>Complete genome sequence of the probiotic lactic acid bacterium Lactobacillus acidophilus NCFM.</title>
        <authorList>
            <person name="Altermann E."/>
            <person name="Russell W.M."/>
            <person name="Azcarate-Peril M.A."/>
            <person name="Barrangou R."/>
            <person name="Buck B.L."/>
            <person name="McAuliffe O."/>
            <person name="Souther N."/>
            <person name="Dobson A."/>
            <person name="Duong T."/>
            <person name="Callanan M."/>
            <person name="Lick S."/>
            <person name="Hamrick A."/>
            <person name="Cano R."/>
            <person name="Klaenhammer T.R."/>
        </authorList>
    </citation>
    <scope>NUCLEOTIDE SEQUENCE [LARGE SCALE GENOMIC DNA]</scope>
    <source>
        <strain evidence="3">ATCC 700396 / NCK56 / N2 / NCFM</strain>
    </source>
</reference>
<evidence type="ECO:0000313" key="3">
    <source>
        <dbReference type="Proteomes" id="UP000006381"/>
    </source>
</evidence>
<dbReference type="GeneID" id="93289216"/>
<gene>
    <name evidence="2" type="ordered locus">LBA1716</name>
</gene>
<dbReference type="BioCyc" id="LACI272621:G1G49-1684-MONOMER"/>
<dbReference type="Pfam" id="PF18739">
    <property type="entry name" value="HEPN_Apea"/>
    <property type="match status" value="1"/>
</dbReference>
<dbReference type="KEGG" id="lac:LBA1716"/>
<dbReference type="InterPro" id="IPR041229">
    <property type="entry name" value="HEPN_Apea"/>
</dbReference>
<dbReference type="RefSeq" id="WP_003549905.1">
    <property type="nucleotide sequence ID" value="NC_006814.3"/>
</dbReference>
<dbReference type="HOGENOM" id="CLU_609415_0_0_9"/>
<accession>Q5FIE6</accession>
<sequence length="398" mass="46299">MLLDDITINSDLICLGDFSADAAMNKSVKGVLVYRHGKSYIKLFDYIPNKMQNAPIYGKLYDSDKKYIFAKFEGAYSDDSLRGSKYTLISTRMTTSDSDFNEKIDISYIKVSSPEISRLSEDIISKEASPVISDSIVEDENIQSCLSPETLSDTRNQLEIVEKKRVVFITKFRKFFDKEKFNSVYIDFMNLVSLFYGNSATVDYIVYGDSKGNIQRKYLDLNLAKSFERQSHLQLSWEKFIHDLGRIFKKVSVPRMHKLIESFCLSINGTLEPQIEILNYTNAIETYFKGQKYGNGKEIKSLNQKLLRIIKSVNKDNMFFRDETEEHDFCTSIRDTRDYLVHGDKSNSKYLLKDDKLAYYDDNLKRIIYYFILDKIGIATEVNIQSYIAQLNYHRLNY</sequence>
<dbReference type="PATRIC" id="fig|272621.13.peg.1637"/>
<dbReference type="EMBL" id="CP000033">
    <property type="protein sequence ID" value="AAV43528.1"/>
    <property type="molecule type" value="Genomic_DNA"/>
</dbReference>
<protein>
    <recommendedName>
        <fullName evidence="1">Apea-like HEPN domain-containing protein</fullName>
    </recommendedName>
</protein>
<organism evidence="3">
    <name type="scientific">Lactobacillus acidophilus (strain ATCC 700396 / NCK56 / N2 / NCFM)</name>
    <dbReference type="NCBI Taxonomy" id="272621"/>
    <lineage>
        <taxon>Bacteria</taxon>
        <taxon>Bacillati</taxon>
        <taxon>Bacillota</taxon>
        <taxon>Bacilli</taxon>
        <taxon>Lactobacillales</taxon>
        <taxon>Lactobacillaceae</taxon>
        <taxon>Lactobacillus</taxon>
    </lineage>
</organism>